<gene>
    <name evidence="3" type="ORF">LDAN0321_LOCUS17814</name>
</gene>
<dbReference type="EMBL" id="HBGY01028799">
    <property type="protein sequence ID" value="CAD9604497.1"/>
    <property type="molecule type" value="Transcribed_RNA"/>
</dbReference>
<dbReference type="PANTHER" id="PTHR33418">
    <property type="entry name" value="HELICASE-ASSOCIATED"/>
    <property type="match status" value="1"/>
</dbReference>
<dbReference type="PANTHER" id="PTHR33418:SF1">
    <property type="entry name" value="HELICASE-ASSOCIATED DOMAIN-CONTAINING PROTEIN"/>
    <property type="match status" value="1"/>
</dbReference>
<organism evidence="3">
    <name type="scientific">Leptocylindrus danicus</name>
    <dbReference type="NCBI Taxonomy" id="163516"/>
    <lineage>
        <taxon>Eukaryota</taxon>
        <taxon>Sar</taxon>
        <taxon>Stramenopiles</taxon>
        <taxon>Ochrophyta</taxon>
        <taxon>Bacillariophyta</taxon>
        <taxon>Coscinodiscophyceae</taxon>
        <taxon>Chaetocerotophycidae</taxon>
        <taxon>Leptocylindrales</taxon>
        <taxon>Leptocylindraceae</taxon>
        <taxon>Leptocylindrus</taxon>
    </lineage>
</organism>
<sequence>MSNTTVATHPSPNTSPGAGTVSTTQNINTESSSSPRKTSTTSTTVQQVESATRREKLTVHDIYWQKMFKSLQEFKKQYGDCHVPPHYADKALSNWVKDQRRQYKLISKRRNHKGVMTPERIDLLEQEGFDWNPNMHTCYNARKWRKMFELLSQYKKEHGDCNVAITKNMYYQQLGCWVSYQRKQYRLKMSNQASTMTDEKEGMLNSLGFVWDQHPSSSSSSTSPTISSNASVRAAAVNKKSASVGTDPKQQQTVNANANATVSQDPTRIAPAASPETVKSCTTAAATKTSTTAAAVPRTKKETVWMCEKCNFAFFPTMEEAIAHENQCTGRKQQK</sequence>
<name>A0A7S2PL61_9STRA</name>
<evidence type="ECO:0000256" key="1">
    <source>
        <dbReference type="SAM" id="MobiDB-lite"/>
    </source>
</evidence>
<feature type="domain" description="Helicase-associated" evidence="2">
    <location>
        <begin position="61"/>
        <end position="129"/>
    </location>
</feature>
<proteinExistence type="predicted"/>
<feature type="compositionally biased region" description="Polar residues" evidence="1">
    <location>
        <begin position="1"/>
        <end position="28"/>
    </location>
</feature>
<dbReference type="InterPro" id="IPR005114">
    <property type="entry name" value="Helicase_assoc"/>
</dbReference>
<feature type="region of interest" description="Disordered" evidence="1">
    <location>
        <begin position="214"/>
        <end position="256"/>
    </location>
</feature>
<feature type="compositionally biased region" description="Low complexity" evidence="1">
    <location>
        <begin position="215"/>
        <end position="244"/>
    </location>
</feature>
<evidence type="ECO:0000259" key="2">
    <source>
        <dbReference type="Pfam" id="PF03457"/>
    </source>
</evidence>
<evidence type="ECO:0000313" key="3">
    <source>
        <dbReference type="EMBL" id="CAD9604497.1"/>
    </source>
</evidence>
<accession>A0A7S2PL61</accession>
<feature type="compositionally biased region" description="Low complexity" evidence="1">
    <location>
        <begin position="29"/>
        <end position="44"/>
    </location>
</feature>
<dbReference type="AlphaFoldDB" id="A0A7S2PL61"/>
<dbReference type="Pfam" id="PF03457">
    <property type="entry name" value="HA"/>
    <property type="match status" value="2"/>
</dbReference>
<feature type="region of interest" description="Disordered" evidence="1">
    <location>
        <begin position="1"/>
        <end position="52"/>
    </location>
</feature>
<dbReference type="Gene3D" id="6.10.140.530">
    <property type="match status" value="2"/>
</dbReference>
<protein>
    <recommendedName>
        <fullName evidence="2">Helicase-associated domain-containing protein</fullName>
    </recommendedName>
</protein>
<reference evidence="3" key="1">
    <citation type="submission" date="2021-01" db="EMBL/GenBank/DDBJ databases">
        <authorList>
            <person name="Corre E."/>
            <person name="Pelletier E."/>
            <person name="Niang G."/>
            <person name="Scheremetjew M."/>
            <person name="Finn R."/>
            <person name="Kale V."/>
            <person name="Holt S."/>
            <person name="Cochrane G."/>
            <person name="Meng A."/>
            <person name="Brown T."/>
            <person name="Cohen L."/>
        </authorList>
    </citation>
    <scope>NUCLEOTIDE SEQUENCE</scope>
    <source>
        <strain evidence="3">B650</strain>
    </source>
</reference>
<feature type="domain" description="Helicase-associated" evidence="2">
    <location>
        <begin position="142"/>
        <end position="209"/>
    </location>
</feature>